<gene>
    <name evidence="1" type="ORF">PUN28_015497</name>
</gene>
<reference evidence="1 2" key="1">
    <citation type="submission" date="2023-03" db="EMBL/GenBank/DDBJ databases">
        <title>High recombination rates correlate with genetic variation in Cardiocondyla obscurior ants.</title>
        <authorList>
            <person name="Errbii M."/>
        </authorList>
    </citation>
    <scope>NUCLEOTIDE SEQUENCE [LARGE SCALE GENOMIC DNA]</scope>
    <source>
        <strain evidence="1">Alpha-2009</strain>
        <tissue evidence="1">Whole body</tissue>
    </source>
</reference>
<dbReference type="EMBL" id="JADYXP020000017">
    <property type="protein sequence ID" value="KAL0106995.1"/>
    <property type="molecule type" value="Genomic_DNA"/>
</dbReference>
<organism evidence="1 2">
    <name type="scientific">Cardiocondyla obscurior</name>
    <dbReference type="NCBI Taxonomy" id="286306"/>
    <lineage>
        <taxon>Eukaryota</taxon>
        <taxon>Metazoa</taxon>
        <taxon>Ecdysozoa</taxon>
        <taxon>Arthropoda</taxon>
        <taxon>Hexapoda</taxon>
        <taxon>Insecta</taxon>
        <taxon>Pterygota</taxon>
        <taxon>Neoptera</taxon>
        <taxon>Endopterygota</taxon>
        <taxon>Hymenoptera</taxon>
        <taxon>Apocrita</taxon>
        <taxon>Aculeata</taxon>
        <taxon>Formicoidea</taxon>
        <taxon>Formicidae</taxon>
        <taxon>Myrmicinae</taxon>
        <taxon>Cardiocondyla</taxon>
    </lineage>
</organism>
<keyword evidence="2" id="KW-1185">Reference proteome</keyword>
<name>A0AAW2EYC1_9HYME</name>
<sequence>MSNVATPRYVCTYTAARRFPFVCIMPSVIPARCPIENFSFFSFHVTSARGDDRHARYPPDRSANARDKARVRFENRERRWRTDVSYFRHRDCINLFEIKQK</sequence>
<accession>A0AAW2EYC1</accession>
<proteinExistence type="predicted"/>
<dbReference type="Proteomes" id="UP001430953">
    <property type="component" value="Unassembled WGS sequence"/>
</dbReference>
<dbReference type="AlphaFoldDB" id="A0AAW2EYC1"/>
<protein>
    <submittedName>
        <fullName evidence="1">Uncharacterized protein</fullName>
    </submittedName>
</protein>
<evidence type="ECO:0000313" key="1">
    <source>
        <dbReference type="EMBL" id="KAL0106995.1"/>
    </source>
</evidence>
<evidence type="ECO:0000313" key="2">
    <source>
        <dbReference type="Proteomes" id="UP001430953"/>
    </source>
</evidence>
<comment type="caution">
    <text evidence="1">The sequence shown here is derived from an EMBL/GenBank/DDBJ whole genome shotgun (WGS) entry which is preliminary data.</text>
</comment>